<dbReference type="GO" id="GO:0034451">
    <property type="term" value="C:centriolar satellite"/>
    <property type="evidence" value="ECO:0007669"/>
    <property type="project" value="TreeGrafter"/>
</dbReference>
<dbReference type="GO" id="GO:0071539">
    <property type="term" value="P:protein localization to centrosome"/>
    <property type="evidence" value="ECO:0007669"/>
    <property type="project" value="TreeGrafter"/>
</dbReference>
<evidence type="ECO:0000313" key="4">
    <source>
        <dbReference type="Proteomes" id="UP000540150"/>
    </source>
</evidence>
<feature type="coiled-coil region" evidence="1">
    <location>
        <begin position="445"/>
        <end position="578"/>
    </location>
</feature>
<dbReference type="AlphaFoldDB" id="A0A7K8DAQ5"/>
<evidence type="ECO:0000313" key="3">
    <source>
        <dbReference type="EMBL" id="NXB36531.1"/>
    </source>
</evidence>
<dbReference type="InterPro" id="IPR029343">
    <property type="entry name" value="CCDC14"/>
</dbReference>
<keyword evidence="1" id="KW-0175">Coiled coil</keyword>
<evidence type="ECO:0000256" key="1">
    <source>
        <dbReference type="SAM" id="Coils"/>
    </source>
</evidence>
<keyword evidence="4" id="KW-1185">Reference proteome</keyword>
<feature type="coiled-coil region" evidence="1">
    <location>
        <begin position="895"/>
        <end position="922"/>
    </location>
</feature>
<proteinExistence type="predicted"/>
<gene>
    <name evidence="3" type="primary">Ccdc14</name>
    <name evidence="3" type="ORF">EULNIG_R01632</name>
</gene>
<dbReference type="PANTHER" id="PTHR22367:SF2">
    <property type="entry name" value="COILED-COIL DOMAIN-CONTAINING PROTEIN 14"/>
    <property type="match status" value="1"/>
</dbReference>
<feature type="compositionally biased region" description="Basic and acidic residues" evidence="2">
    <location>
        <begin position="811"/>
        <end position="822"/>
    </location>
</feature>
<feature type="compositionally biased region" description="Polar residues" evidence="2">
    <location>
        <begin position="697"/>
        <end position="706"/>
    </location>
</feature>
<evidence type="ECO:0000256" key="2">
    <source>
        <dbReference type="SAM" id="MobiDB-lite"/>
    </source>
</evidence>
<dbReference type="EMBL" id="VZTE01004350">
    <property type="protein sequence ID" value="NXB36531.1"/>
    <property type="molecule type" value="Genomic_DNA"/>
</dbReference>
<dbReference type="Pfam" id="PF15254">
    <property type="entry name" value="CCDC14"/>
    <property type="match status" value="1"/>
</dbReference>
<reference evidence="3 4" key="1">
    <citation type="submission" date="2019-09" db="EMBL/GenBank/DDBJ databases">
        <title>Bird 10,000 Genomes (B10K) Project - Family phase.</title>
        <authorList>
            <person name="Zhang G."/>
        </authorList>
    </citation>
    <scope>NUCLEOTIDE SEQUENCE [LARGE SCALE GENOMIC DNA]</scope>
    <source>
        <strain evidence="3">B10K-DU-029-39</strain>
        <tissue evidence="3">Heart or muscle</tissue>
    </source>
</reference>
<dbReference type="Proteomes" id="UP000540150">
    <property type="component" value="Unassembled WGS sequence"/>
</dbReference>
<comment type="caution">
    <text evidence="3">The sequence shown here is derived from an EMBL/GenBank/DDBJ whole genome shotgun (WGS) entry which is preliminary data.</text>
</comment>
<feature type="region of interest" description="Disordered" evidence="2">
    <location>
        <begin position="811"/>
        <end position="860"/>
    </location>
</feature>
<dbReference type="PANTHER" id="PTHR22367">
    <property type="entry name" value="COILED-COIL DOMAIN-CONTAINING PROTEIN 14"/>
    <property type="match status" value="1"/>
</dbReference>
<protein>
    <submittedName>
        <fullName evidence="3">CCD14 protein</fullName>
    </submittedName>
</protein>
<accession>A0A7K8DAQ5</accession>
<feature type="region of interest" description="Disordered" evidence="2">
    <location>
        <begin position="697"/>
        <end position="726"/>
    </location>
</feature>
<name>A0A7K8DAQ5_9CORV</name>
<feature type="non-terminal residue" evidence="3">
    <location>
        <position position="1"/>
    </location>
</feature>
<feature type="non-terminal residue" evidence="3">
    <location>
        <position position="923"/>
    </location>
</feature>
<organism evidence="3 4">
    <name type="scientific">Eulacestoma nigropectus</name>
    <name type="common">wattled ploughbill</name>
    <dbReference type="NCBI Taxonomy" id="461239"/>
    <lineage>
        <taxon>Eukaryota</taxon>
        <taxon>Metazoa</taxon>
        <taxon>Chordata</taxon>
        <taxon>Craniata</taxon>
        <taxon>Vertebrata</taxon>
        <taxon>Euteleostomi</taxon>
        <taxon>Archelosauria</taxon>
        <taxon>Archosauria</taxon>
        <taxon>Dinosauria</taxon>
        <taxon>Saurischia</taxon>
        <taxon>Theropoda</taxon>
        <taxon>Coelurosauria</taxon>
        <taxon>Aves</taxon>
        <taxon>Neognathae</taxon>
        <taxon>Neoaves</taxon>
        <taxon>Telluraves</taxon>
        <taxon>Australaves</taxon>
        <taxon>Passeriformes</taxon>
        <taxon>Corvoidea</taxon>
        <taxon>Pachycephalidae</taxon>
        <taxon>Eulacestoma</taxon>
    </lineage>
</organism>
<feature type="region of interest" description="Disordered" evidence="2">
    <location>
        <begin position="319"/>
        <end position="355"/>
    </location>
</feature>
<dbReference type="OrthoDB" id="10014807at2759"/>
<sequence length="923" mass="101375">QALSSGRLSGAAKLTNGRKQFGLRKGCHSDVEFYSTESDNQVDTIHNGLDHCAALLKNILQKEATGRETVHKQPGKTTSFKITPKPLLTKGNTSKKKGLKRIITPAPVQKEIVPISNIKVASSTMPSTEKELCSAAQNQMVQSIHVPCSEHSPGVYQKLYEHVQTQMSLITSQAPQKSNEIPTVTPSPTSNQGCQNVTALNYQLPASTSALSLHHSANPLSTQSVSKNSAHECVPEMGGPVVCPVVSAVPAAQIQSGTALPGVIPCTVPGASAPSVPALIPTSSDREMAPSQEQQIKEADLMRCIQALLQSHEMLNGRTEQRGHHHCPAKHDGSCDTEEDTPEEHSEDMVSEEDELNVVDVSPVRDTSCKTSYVKKVLKYRKESPEETAHKVRTVKYLMGELRALVTDQGDSEMLRLMSEIEDSISLLPAVMGSTNIQAEIALALQPLRSENAQLRRRLRILNQQLREQESSEKTSGQSCSYELVSLQSLNMMLQSQLKESQKGLDSLQAKNEELLKIIESQKEENKHLAKGIHDKEEELLENKQHYDIHSTKLKIEVEEALGTVKSLQFKLEASEKENKILGITLRQRDAEVKRLRELTRTLQGSMAKLLSDLTGDNVRPKPEKALSKSLLEDHEKQMQPEPFPGSTSVMTYLKKLEIDHILIDTDLQFPNKIGEVEMQNLSYAKFAAEGSKINSTFTEEGTSTPRVLPAPLKQDAETGSDSGTLLDDQAKLDETIYIPLTSSASKKQQPVSGRSGVLSQSRGACQRLDYHCELPSSVQQYGCEDPTGLDKLNAGYSVKKAVENTLEVTGDKAKPEGDKVRPRGIPNGVTKDFMDKPDQPQPGTYPRASMPFPTGISQRAGSKAADFSCISFDDLSGRSDWSTSSFSTFTSRDEEDFKNSLAALDANIARLQRTLQSNIRKQ</sequence>